<dbReference type="AlphaFoldDB" id="D2R0Q7"/>
<dbReference type="Gene3D" id="1.25.40.10">
    <property type="entry name" value="Tetratricopeptide repeat domain"/>
    <property type="match status" value="2"/>
</dbReference>
<organism evidence="2 3">
    <name type="scientific">Pirellula staleyi (strain ATCC 27377 / DSM 6068 / ICPB 4128)</name>
    <name type="common">Pirella staleyi</name>
    <dbReference type="NCBI Taxonomy" id="530564"/>
    <lineage>
        <taxon>Bacteria</taxon>
        <taxon>Pseudomonadati</taxon>
        <taxon>Planctomycetota</taxon>
        <taxon>Planctomycetia</taxon>
        <taxon>Pirellulales</taxon>
        <taxon>Pirellulaceae</taxon>
        <taxon>Pirellula</taxon>
    </lineage>
</organism>
<proteinExistence type="predicted"/>
<dbReference type="HOGENOM" id="CLU_333361_0_0_0"/>
<sequence>MLCALALSGPIVRAAPPPLEQQKVDRFLDRLKLDQVRIRLLQQRLAQLTVRTEQEQLAAEIAAVYARALAAPLADEARARLMAEVNQLLRDFPKAASVSLELQLLEADYQQAEAKVLTWLEQPEDVATEEAAKMLLQSAASRFSAVLSRLDAETSRLTAIDTEMVNSSTRDEIERQIATNQQLSQRAHYFVGWSRYYLAITQLELGQADSELKAARVSFGEILNIPPGESLKEITPETLMLESLWRTRAAIGLAMTEQALGEEARASTMFGWLAHASVPTQLRDQRQFWQLQGMLNAGQTSAAVRFAETLAAEPLERPTQGIVSFWGAAARSGMRLKKNSSADQTKLAEISIARLAKLRQFDLIDQLMAKYPGAKITTTSSLYILLIDGRRQFLAAEKSKLPEDFTRALTTLTQGIEHPEAATDLHAAGQCRYYAGWCEFRLANYEAAGTWLEQSASALADVPTLAAQALWLAAVSFHQLVETDASFATRAQSCLARLERDFPAAEQVAKAKVLRAKLLESPSTAEQVIRDLAAIPPSDAGYGDAQFEITQVHFRRWQSAVAKRESSDKLAAAQQTAAENYLALATTGDATKRLQVSLQWQEVFAAMNPKMSPPQIEQATRQLRDIAAPAVTELPPSSPLVSEFHYRSLLVASAAGRTSEAFGHAQWIDREAAGSAYQLPALTILARDADAQLESATAATRTERLAEATAIYKRLVELLGSSPSVVASNRNAAIASSKLARYYELAGHVEEASRLLTALVDAYPEEKKYLTRLALSHSRARQFALALPIWNRVLSGTKSGTDDWFEAKYHQLEALLATDAPQARKTWDQFRVLYPQVSSDRWKASFETLGAKFPSSAPESKPGT</sequence>
<feature type="coiled-coil region" evidence="1">
    <location>
        <begin position="95"/>
        <end position="122"/>
    </location>
</feature>
<dbReference type="eggNOG" id="ENOG5033SK3">
    <property type="taxonomic scope" value="Bacteria"/>
</dbReference>
<dbReference type="KEGG" id="psl:Psta_1981"/>
<keyword evidence="3" id="KW-1185">Reference proteome</keyword>
<keyword evidence="1" id="KW-0175">Coiled coil</keyword>
<dbReference type="InterPro" id="IPR011990">
    <property type="entry name" value="TPR-like_helical_dom_sf"/>
</dbReference>
<evidence type="ECO:0000313" key="3">
    <source>
        <dbReference type="Proteomes" id="UP000001887"/>
    </source>
</evidence>
<dbReference type="OrthoDB" id="223661at2"/>
<name>D2R0Q7_PIRSD</name>
<dbReference type="EMBL" id="CP001848">
    <property type="protein sequence ID" value="ADB16655.1"/>
    <property type="molecule type" value="Genomic_DNA"/>
</dbReference>
<dbReference type="Proteomes" id="UP000001887">
    <property type="component" value="Chromosome"/>
</dbReference>
<reference evidence="2 3" key="1">
    <citation type="journal article" date="2009" name="Stand. Genomic Sci.">
        <title>Complete genome sequence of Pirellula staleyi type strain (ATCC 27377).</title>
        <authorList>
            <person name="Clum A."/>
            <person name="Tindall B.J."/>
            <person name="Sikorski J."/>
            <person name="Ivanova N."/>
            <person name="Mavrommatis K."/>
            <person name="Lucas S."/>
            <person name="Glavina del Rio T."/>
            <person name="Nolan M."/>
            <person name="Chen F."/>
            <person name="Tice H."/>
            <person name="Pitluck S."/>
            <person name="Cheng J.F."/>
            <person name="Chertkov O."/>
            <person name="Brettin T."/>
            <person name="Han C."/>
            <person name="Detter J.C."/>
            <person name="Kuske C."/>
            <person name="Bruce D."/>
            <person name="Goodwin L."/>
            <person name="Ovchinikova G."/>
            <person name="Pati A."/>
            <person name="Mikhailova N."/>
            <person name="Chen A."/>
            <person name="Palaniappan K."/>
            <person name="Land M."/>
            <person name="Hauser L."/>
            <person name="Chang Y.J."/>
            <person name="Jeffries C.D."/>
            <person name="Chain P."/>
            <person name="Rohde M."/>
            <person name="Goker M."/>
            <person name="Bristow J."/>
            <person name="Eisen J.A."/>
            <person name="Markowitz V."/>
            <person name="Hugenholtz P."/>
            <person name="Kyrpides N.C."/>
            <person name="Klenk H.P."/>
            <person name="Lapidus A."/>
        </authorList>
    </citation>
    <scope>NUCLEOTIDE SEQUENCE [LARGE SCALE GENOMIC DNA]</scope>
    <source>
        <strain evidence="3">ATCC 27377 / DSM 6068 / ICPB 4128</strain>
    </source>
</reference>
<dbReference type="STRING" id="530564.Psta_1981"/>
<evidence type="ECO:0000256" key="1">
    <source>
        <dbReference type="SAM" id="Coils"/>
    </source>
</evidence>
<gene>
    <name evidence="2" type="ordered locus">Psta_1981</name>
</gene>
<protein>
    <recommendedName>
        <fullName evidence="4">Tetratricopeptide domain protein</fullName>
    </recommendedName>
</protein>
<accession>D2R0Q7</accession>
<evidence type="ECO:0008006" key="4">
    <source>
        <dbReference type="Google" id="ProtNLM"/>
    </source>
</evidence>
<evidence type="ECO:0000313" key="2">
    <source>
        <dbReference type="EMBL" id="ADB16655.1"/>
    </source>
</evidence>
<dbReference type="SUPFAM" id="SSF48452">
    <property type="entry name" value="TPR-like"/>
    <property type="match status" value="1"/>
</dbReference>